<reference evidence="2" key="1">
    <citation type="submission" date="2016-06" db="EMBL/GenBank/DDBJ databases">
        <title>Parallel loss of symbiosis genes in relatives of nitrogen-fixing non-legume Parasponia.</title>
        <authorList>
            <person name="Van Velzen R."/>
            <person name="Holmer R."/>
            <person name="Bu F."/>
            <person name="Rutten L."/>
            <person name="Van Zeijl A."/>
            <person name="Liu W."/>
            <person name="Santuari L."/>
            <person name="Cao Q."/>
            <person name="Sharma T."/>
            <person name="Shen D."/>
            <person name="Roswanjaya Y."/>
            <person name="Wardhani T."/>
            <person name="Kalhor M.S."/>
            <person name="Jansen J."/>
            <person name="Van den Hoogen J."/>
            <person name="Gungor B."/>
            <person name="Hartog M."/>
            <person name="Hontelez J."/>
            <person name="Verver J."/>
            <person name="Yang W.-C."/>
            <person name="Schijlen E."/>
            <person name="Repin R."/>
            <person name="Schilthuizen M."/>
            <person name="Schranz E."/>
            <person name="Heidstra R."/>
            <person name="Miyata K."/>
            <person name="Fedorova E."/>
            <person name="Kohlen W."/>
            <person name="Bisseling T."/>
            <person name="Smit S."/>
            <person name="Geurts R."/>
        </authorList>
    </citation>
    <scope>NUCLEOTIDE SEQUENCE [LARGE SCALE GENOMIC DNA]</scope>
    <source>
        <strain evidence="2">cv. RG33-2</strain>
    </source>
</reference>
<accession>A0A2P5FYU2</accession>
<dbReference type="EMBL" id="JXTC01000003">
    <property type="protein sequence ID" value="POO02971.1"/>
    <property type="molecule type" value="Genomic_DNA"/>
</dbReference>
<dbReference type="Proteomes" id="UP000237000">
    <property type="component" value="Unassembled WGS sequence"/>
</dbReference>
<organism evidence="1 2">
    <name type="scientific">Trema orientale</name>
    <name type="common">Charcoal tree</name>
    <name type="synonym">Celtis orientalis</name>
    <dbReference type="NCBI Taxonomy" id="63057"/>
    <lineage>
        <taxon>Eukaryota</taxon>
        <taxon>Viridiplantae</taxon>
        <taxon>Streptophyta</taxon>
        <taxon>Embryophyta</taxon>
        <taxon>Tracheophyta</taxon>
        <taxon>Spermatophyta</taxon>
        <taxon>Magnoliopsida</taxon>
        <taxon>eudicotyledons</taxon>
        <taxon>Gunneridae</taxon>
        <taxon>Pentapetalae</taxon>
        <taxon>rosids</taxon>
        <taxon>fabids</taxon>
        <taxon>Rosales</taxon>
        <taxon>Cannabaceae</taxon>
        <taxon>Trema</taxon>
    </lineage>
</organism>
<protein>
    <submittedName>
        <fullName evidence="1">Uncharacterized protein</fullName>
    </submittedName>
</protein>
<evidence type="ECO:0000313" key="1">
    <source>
        <dbReference type="EMBL" id="POO02971.1"/>
    </source>
</evidence>
<evidence type="ECO:0000313" key="2">
    <source>
        <dbReference type="Proteomes" id="UP000237000"/>
    </source>
</evidence>
<name>A0A2P5FYU2_TREOI</name>
<gene>
    <name evidence="1" type="ORF">TorRG33x02_010320</name>
</gene>
<feature type="non-terminal residue" evidence="1">
    <location>
        <position position="1"/>
    </location>
</feature>
<dbReference type="InParanoid" id="A0A2P5FYU2"/>
<proteinExistence type="predicted"/>
<keyword evidence="2" id="KW-1185">Reference proteome</keyword>
<comment type="caution">
    <text evidence="1">The sequence shown here is derived from an EMBL/GenBank/DDBJ whole genome shotgun (WGS) entry which is preliminary data.</text>
</comment>
<sequence>KINFIQNDVKERKLNLYLTRIEIPHYWMLKVLIGRLFGGSGINSTPSIAHLRKIDFSMKLRIKEQNSSSNS</sequence>
<dbReference type="AlphaFoldDB" id="A0A2P5FYU2"/>